<accession>X1RXF8</accession>
<dbReference type="EMBL" id="BARW01002481">
    <property type="protein sequence ID" value="GAI71591.1"/>
    <property type="molecule type" value="Genomic_DNA"/>
</dbReference>
<dbReference type="Pfam" id="PF13450">
    <property type="entry name" value="NAD_binding_8"/>
    <property type="match status" value="1"/>
</dbReference>
<comment type="caution">
    <text evidence="1">The sequence shown here is derived from an EMBL/GenBank/DDBJ whole genome shotgun (WGS) entry which is preliminary data.</text>
</comment>
<dbReference type="AlphaFoldDB" id="X1RXF8"/>
<reference evidence="1" key="1">
    <citation type="journal article" date="2014" name="Front. Microbiol.">
        <title>High frequency of phylogenetically diverse reductive dehalogenase-homologous genes in deep subseafloor sedimentary metagenomes.</title>
        <authorList>
            <person name="Kawai M."/>
            <person name="Futagami T."/>
            <person name="Toyoda A."/>
            <person name="Takaki Y."/>
            <person name="Nishi S."/>
            <person name="Hori S."/>
            <person name="Arai W."/>
            <person name="Tsubouchi T."/>
            <person name="Morono Y."/>
            <person name="Uchiyama I."/>
            <person name="Ito T."/>
            <person name="Fujiyama A."/>
            <person name="Inagaki F."/>
            <person name="Takami H."/>
        </authorList>
    </citation>
    <scope>NUCLEOTIDE SEQUENCE</scope>
    <source>
        <strain evidence="1">Expedition CK06-06</strain>
    </source>
</reference>
<feature type="non-terminal residue" evidence="1">
    <location>
        <position position="1"/>
    </location>
</feature>
<organism evidence="1">
    <name type="scientific">marine sediment metagenome</name>
    <dbReference type="NCBI Taxonomy" id="412755"/>
    <lineage>
        <taxon>unclassified sequences</taxon>
        <taxon>metagenomes</taxon>
        <taxon>ecological metagenomes</taxon>
    </lineage>
</organism>
<dbReference type="InterPro" id="IPR036188">
    <property type="entry name" value="FAD/NAD-bd_sf"/>
</dbReference>
<name>X1RXF8_9ZZZZ</name>
<gene>
    <name evidence="1" type="ORF">S12H4_06889</name>
</gene>
<proteinExistence type="predicted"/>
<evidence type="ECO:0000313" key="1">
    <source>
        <dbReference type="EMBL" id="GAI71591.1"/>
    </source>
</evidence>
<protein>
    <recommendedName>
        <fullName evidence="2">FAD/NAD(P)-binding domain-containing protein</fullName>
    </recommendedName>
</protein>
<evidence type="ECO:0008006" key="2">
    <source>
        <dbReference type="Google" id="ProtNLM"/>
    </source>
</evidence>
<dbReference type="SUPFAM" id="SSF51971">
    <property type="entry name" value="Nucleotide-binding domain"/>
    <property type="match status" value="1"/>
</dbReference>
<sequence length="149" mass="16359">KGKNIAVVGGGSSGLITAFNLTIDGYNCEIFEKEEFAGGSIIAEFEEKKFPVKLAEDEIKRLLSTSIKINYKADVNEEYITNQLIKEYDTIILASSRKPAIKGATIADSFLRFEGDTMMLEGKHIFAVGGAAKESKQIVRRMGQAKNMS</sequence>
<dbReference type="Gene3D" id="3.50.50.60">
    <property type="entry name" value="FAD/NAD(P)-binding domain"/>
    <property type="match status" value="1"/>
</dbReference>